<feature type="domain" description="DUF4408" evidence="3">
    <location>
        <begin position="44"/>
        <end position="76"/>
    </location>
</feature>
<dbReference type="InterPro" id="IPR025520">
    <property type="entry name" value="DUF4408"/>
</dbReference>
<gene>
    <name evidence="4" type="ORF">HS088_TW19G00218</name>
</gene>
<dbReference type="InParanoid" id="A0A7J7CA52"/>
<accession>A0A7J7CA52</accession>
<evidence type="ECO:0000256" key="2">
    <source>
        <dbReference type="SAM" id="Phobius"/>
    </source>
</evidence>
<dbReference type="Pfam" id="PF14364">
    <property type="entry name" value="DUF4408"/>
    <property type="match status" value="1"/>
</dbReference>
<dbReference type="InterPro" id="IPR008480">
    <property type="entry name" value="DUF761_pln"/>
</dbReference>
<dbReference type="OrthoDB" id="1933168at2759"/>
<keyword evidence="2" id="KW-0812">Transmembrane</keyword>
<feature type="compositionally biased region" description="Basic and acidic residues" evidence="1">
    <location>
        <begin position="277"/>
        <end position="286"/>
    </location>
</feature>
<feature type="transmembrane region" description="Helical" evidence="2">
    <location>
        <begin position="6"/>
        <end position="27"/>
    </location>
</feature>
<dbReference type="AlphaFoldDB" id="A0A7J7CA52"/>
<comment type="caution">
    <text evidence="4">The sequence shown here is derived from an EMBL/GenBank/DDBJ whole genome shotgun (WGS) entry which is preliminary data.</text>
</comment>
<keyword evidence="2" id="KW-0472">Membrane</keyword>
<proteinExistence type="predicted"/>
<feature type="region of interest" description="Disordered" evidence="1">
    <location>
        <begin position="235"/>
        <end position="286"/>
    </location>
</feature>
<keyword evidence="2" id="KW-1133">Transmembrane helix</keyword>
<dbReference type="EMBL" id="JAAARO010000019">
    <property type="protein sequence ID" value="KAF5730626.1"/>
    <property type="molecule type" value="Genomic_DNA"/>
</dbReference>
<feature type="transmembrane region" description="Helical" evidence="2">
    <location>
        <begin position="58"/>
        <end position="76"/>
    </location>
</feature>
<dbReference type="PANTHER" id="PTHR33098">
    <property type="entry name" value="COTTON FIBER (DUF761)"/>
    <property type="match status" value="1"/>
</dbReference>
<evidence type="ECO:0000256" key="1">
    <source>
        <dbReference type="SAM" id="MobiDB-lite"/>
    </source>
</evidence>
<protein>
    <recommendedName>
        <fullName evidence="3">DUF4408 domain-containing protein</fullName>
    </recommendedName>
</protein>
<evidence type="ECO:0000313" key="4">
    <source>
        <dbReference type="EMBL" id="KAF5730626.1"/>
    </source>
</evidence>
<dbReference type="Pfam" id="PF05553">
    <property type="entry name" value="DUF761"/>
    <property type="match status" value="1"/>
</dbReference>
<organism evidence="4 5">
    <name type="scientific">Tripterygium wilfordii</name>
    <name type="common">Thunder God vine</name>
    <dbReference type="NCBI Taxonomy" id="458696"/>
    <lineage>
        <taxon>Eukaryota</taxon>
        <taxon>Viridiplantae</taxon>
        <taxon>Streptophyta</taxon>
        <taxon>Embryophyta</taxon>
        <taxon>Tracheophyta</taxon>
        <taxon>Spermatophyta</taxon>
        <taxon>Magnoliopsida</taxon>
        <taxon>eudicotyledons</taxon>
        <taxon>Gunneridae</taxon>
        <taxon>Pentapetalae</taxon>
        <taxon>rosids</taxon>
        <taxon>fabids</taxon>
        <taxon>Celastrales</taxon>
        <taxon>Celastraceae</taxon>
        <taxon>Tripterygium</taxon>
    </lineage>
</organism>
<keyword evidence="5" id="KW-1185">Reference proteome</keyword>
<reference evidence="4 5" key="1">
    <citation type="journal article" date="2020" name="Nat. Commun.">
        <title>Genome of Tripterygium wilfordii and identification of cytochrome P450 involved in triptolide biosynthesis.</title>
        <authorList>
            <person name="Tu L."/>
            <person name="Su P."/>
            <person name="Zhang Z."/>
            <person name="Gao L."/>
            <person name="Wang J."/>
            <person name="Hu T."/>
            <person name="Zhou J."/>
            <person name="Zhang Y."/>
            <person name="Zhao Y."/>
            <person name="Liu Y."/>
            <person name="Song Y."/>
            <person name="Tong Y."/>
            <person name="Lu Y."/>
            <person name="Yang J."/>
            <person name="Xu C."/>
            <person name="Jia M."/>
            <person name="Peters R.J."/>
            <person name="Huang L."/>
            <person name="Gao W."/>
        </authorList>
    </citation>
    <scope>NUCLEOTIDE SEQUENCE [LARGE SCALE GENOMIC DNA]</scope>
    <source>
        <strain evidence="5">cv. XIE 37</strain>
        <tissue evidence="4">Leaf</tissue>
    </source>
</reference>
<dbReference type="Proteomes" id="UP000593562">
    <property type="component" value="Unassembled WGS sequence"/>
</dbReference>
<evidence type="ECO:0000259" key="3">
    <source>
        <dbReference type="Pfam" id="PF14364"/>
    </source>
</evidence>
<dbReference type="PANTHER" id="PTHR33098:SF117">
    <property type="entry name" value="COTTON FIBER (DUF761)"/>
    <property type="match status" value="1"/>
</dbReference>
<name>A0A7J7CA52_TRIWF</name>
<evidence type="ECO:0000313" key="5">
    <source>
        <dbReference type="Proteomes" id="UP000593562"/>
    </source>
</evidence>
<sequence length="322" mass="36135">MAIPFANLLLSTKLVVICTGVFSIAVILKQSTPLISDFAVTGLPLIYGSVISWLQPPYLYLVINFIIISIVATSKLQQHRQHPNLEDVSAPSPEILPQPLPEEDVGSLDIPAEYLPVTDQTVQDGRVMEEEEEDARLLEMDGAYYTAVLRPLERSDSGEALIEKEKYISRPPVSARFVQKKSLKASTEGGKALRVWKPKRQDTLESTWRTITDGKAMPLTRHLKKSDTWDSRARAVATSSPVQPPLSKIKKSETFNDHTTTIAGEKDESLPSSSGRLRKEPSLSQDELNRRVEAFIKKFNEEMRLQRQKSLDQYKQMFGVTG</sequence>